<dbReference type="RefSeq" id="WP_092832675.1">
    <property type="nucleotide sequence ID" value="NZ_CP028290.1"/>
</dbReference>
<protein>
    <submittedName>
        <fullName evidence="1">Uncharacterized protein</fullName>
    </submittedName>
</protein>
<evidence type="ECO:0000313" key="1">
    <source>
        <dbReference type="EMBL" id="SDO86634.1"/>
    </source>
</evidence>
<dbReference type="AlphaFoldDB" id="A0A1H0N1Q4"/>
<keyword evidence="2" id="KW-1185">Reference proteome</keyword>
<evidence type="ECO:0000313" key="2">
    <source>
        <dbReference type="Proteomes" id="UP000199317"/>
    </source>
</evidence>
<organism evidence="1 2">
    <name type="scientific">Paracidovorax cattleyae</name>
    <dbReference type="NCBI Taxonomy" id="80868"/>
    <lineage>
        <taxon>Bacteria</taxon>
        <taxon>Pseudomonadati</taxon>
        <taxon>Pseudomonadota</taxon>
        <taxon>Betaproteobacteria</taxon>
        <taxon>Burkholderiales</taxon>
        <taxon>Comamonadaceae</taxon>
        <taxon>Paracidovorax</taxon>
    </lineage>
</organism>
<reference evidence="2" key="1">
    <citation type="submission" date="2016-10" db="EMBL/GenBank/DDBJ databases">
        <authorList>
            <person name="Varghese N."/>
            <person name="Submissions S."/>
        </authorList>
    </citation>
    <scope>NUCLEOTIDE SEQUENCE [LARGE SCALE GENOMIC DNA]</scope>
    <source>
        <strain evidence="2">DSM 17101</strain>
    </source>
</reference>
<accession>A0A1H0N1Q4</accession>
<proteinExistence type="predicted"/>
<sequence length="140" mass="14413">MSWEVGPELSLAQLLATIARADQGSGFARVRVYTSDRPASISAHSEIPQVEIVLAKPCASVVGGVLVMHPAEDASMVMQTGIPRWGDLVAASGAILARADVTDTEHDGGWRLVAGETPAGETSPLLRAGGLVQLGATALS</sequence>
<name>A0A1H0N1Q4_9BURK</name>
<dbReference type="OrthoDB" id="8811731at2"/>
<dbReference type="Proteomes" id="UP000199317">
    <property type="component" value="Unassembled WGS sequence"/>
</dbReference>
<dbReference type="EMBL" id="FNJL01000004">
    <property type="protein sequence ID" value="SDO86634.1"/>
    <property type="molecule type" value="Genomic_DNA"/>
</dbReference>
<gene>
    <name evidence="1" type="ORF">SAMN04489708_104163</name>
</gene>